<dbReference type="InterPro" id="IPR004841">
    <property type="entry name" value="AA-permease/SLC12A_dom"/>
</dbReference>
<dbReference type="InParanoid" id="G4ZG98"/>
<feature type="compositionally biased region" description="Low complexity" evidence="5">
    <location>
        <begin position="522"/>
        <end position="535"/>
    </location>
</feature>
<dbReference type="Pfam" id="PF00324">
    <property type="entry name" value="AA_permease"/>
    <property type="match status" value="1"/>
</dbReference>
<dbReference type="OMA" id="CLSIPIM"/>
<dbReference type="PANTHER" id="PTHR42770:SF7">
    <property type="entry name" value="MEMBRANE PROTEIN"/>
    <property type="match status" value="1"/>
</dbReference>
<gene>
    <name evidence="8" type="ORF">PHYSODRAFT_300854</name>
</gene>
<evidence type="ECO:0000256" key="4">
    <source>
        <dbReference type="ARBA" id="ARBA00023136"/>
    </source>
</evidence>
<name>G4ZG98_PHYSP</name>
<evidence type="ECO:0000313" key="9">
    <source>
        <dbReference type="Proteomes" id="UP000002640"/>
    </source>
</evidence>
<feature type="transmembrane region" description="Helical" evidence="6">
    <location>
        <begin position="372"/>
        <end position="392"/>
    </location>
</feature>
<dbReference type="GO" id="GO:0055085">
    <property type="term" value="P:transmembrane transport"/>
    <property type="evidence" value="ECO:0007669"/>
    <property type="project" value="InterPro"/>
</dbReference>
<dbReference type="PANTHER" id="PTHR42770">
    <property type="entry name" value="AMINO ACID TRANSPORTER-RELATED"/>
    <property type="match status" value="1"/>
</dbReference>
<feature type="transmembrane region" description="Helical" evidence="6">
    <location>
        <begin position="270"/>
        <end position="292"/>
    </location>
</feature>
<feature type="transmembrane region" description="Helical" evidence="6">
    <location>
        <begin position="195"/>
        <end position="220"/>
    </location>
</feature>
<dbReference type="GeneID" id="20641909"/>
<reference evidence="8 9" key="1">
    <citation type="journal article" date="2006" name="Science">
        <title>Phytophthora genome sequences uncover evolutionary origins and mechanisms of pathogenesis.</title>
        <authorList>
            <person name="Tyler B.M."/>
            <person name="Tripathy S."/>
            <person name="Zhang X."/>
            <person name="Dehal P."/>
            <person name="Jiang R.H."/>
            <person name="Aerts A."/>
            <person name="Arredondo F.D."/>
            <person name="Baxter L."/>
            <person name="Bensasson D."/>
            <person name="Beynon J.L."/>
            <person name="Chapman J."/>
            <person name="Damasceno C.M."/>
            <person name="Dorrance A.E."/>
            <person name="Dou D."/>
            <person name="Dickerman A.W."/>
            <person name="Dubchak I.L."/>
            <person name="Garbelotto M."/>
            <person name="Gijzen M."/>
            <person name="Gordon S.G."/>
            <person name="Govers F."/>
            <person name="Grunwald N.J."/>
            <person name="Huang W."/>
            <person name="Ivors K.L."/>
            <person name="Jones R.W."/>
            <person name="Kamoun S."/>
            <person name="Krampis K."/>
            <person name="Lamour K.H."/>
            <person name="Lee M.K."/>
            <person name="McDonald W.H."/>
            <person name="Medina M."/>
            <person name="Meijer H.J."/>
            <person name="Nordberg E.K."/>
            <person name="Maclean D.J."/>
            <person name="Ospina-Giraldo M.D."/>
            <person name="Morris P.F."/>
            <person name="Phuntumart V."/>
            <person name="Putnam N.H."/>
            <person name="Rash S."/>
            <person name="Rose J.K."/>
            <person name="Sakihama Y."/>
            <person name="Salamov A.A."/>
            <person name="Savidor A."/>
            <person name="Scheuring C.F."/>
            <person name="Smith B.M."/>
            <person name="Sobral B.W."/>
            <person name="Terry A."/>
            <person name="Torto-Alalibo T.A."/>
            <person name="Win J."/>
            <person name="Xu Z."/>
            <person name="Zhang H."/>
            <person name="Grigoriev I.V."/>
            <person name="Rokhsar D.S."/>
            <person name="Boore J.L."/>
        </authorList>
    </citation>
    <scope>NUCLEOTIDE SEQUENCE [LARGE SCALE GENOMIC DNA]</scope>
    <source>
        <strain evidence="8 9">P6497</strain>
    </source>
</reference>
<keyword evidence="4 6" id="KW-0472">Membrane</keyword>
<proteinExistence type="predicted"/>
<feature type="transmembrane region" description="Helical" evidence="6">
    <location>
        <begin position="130"/>
        <end position="158"/>
    </location>
</feature>
<feature type="transmembrane region" description="Helical" evidence="6">
    <location>
        <begin position="467"/>
        <end position="484"/>
    </location>
</feature>
<dbReference type="EMBL" id="JH159154">
    <property type="protein sequence ID" value="EGZ18001.1"/>
    <property type="molecule type" value="Genomic_DNA"/>
</dbReference>
<feature type="compositionally biased region" description="Low complexity" evidence="5">
    <location>
        <begin position="550"/>
        <end position="567"/>
    </location>
</feature>
<feature type="transmembrane region" description="Helical" evidence="6">
    <location>
        <begin position="92"/>
        <end position="118"/>
    </location>
</feature>
<feature type="transmembrane region" description="Helical" evidence="6">
    <location>
        <begin position="170"/>
        <end position="188"/>
    </location>
</feature>
<feature type="domain" description="Amino acid permease/ SLC12A" evidence="7">
    <location>
        <begin position="82"/>
        <end position="487"/>
    </location>
</feature>
<feature type="transmembrane region" description="Helical" evidence="6">
    <location>
        <begin position="64"/>
        <end position="86"/>
    </location>
</feature>
<feature type="transmembrane region" description="Helical" evidence="6">
    <location>
        <begin position="332"/>
        <end position="352"/>
    </location>
</feature>
<organism evidence="8 9">
    <name type="scientific">Phytophthora sojae (strain P6497)</name>
    <name type="common">Soybean stem and root rot agent</name>
    <name type="synonym">Phytophthora megasperma f. sp. glycines</name>
    <dbReference type="NCBI Taxonomy" id="1094619"/>
    <lineage>
        <taxon>Eukaryota</taxon>
        <taxon>Sar</taxon>
        <taxon>Stramenopiles</taxon>
        <taxon>Oomycota</taxon>
        <taxon>Peronosporomycetes</taxon>
        <taxon>Peronosporales</taxon>
        <taxon>Peronosporaceae</taxon>
        <taxon>Phytophthora</taxon>
    </lineage>
</organism>
<evidence type="ECO:0000259" key="7">
    <source>
        <dbReference type="Pfam" id="PF00324"/>
    </source>
</evidence>
<dbReference type="Gene3D" id="1.20.1740.10">
    <property type="entry name" value="Amino acid/polyamine transporter I"/>
    <property type="match status" value="1"/>
</dbReference>
<feature type="transmembrane region" description="Helical" evidence="6">
    <location>
        <begin position="442"/>
        <end position="461"/>
    </location>
</feature>
<keyword evidence="9" id="KW-1185">Reference proteome</keyword>
<dbReference type="KEGG" id="psoj:PHYSODRAFT_300854"/>
<dbReference type="GO" id="GO:0016020">
    <property type="term" value="C:membrane"/>
    <property type="evidence" value="ECO:0007669"/>
    <property type="project" value="UniProtKB-SubCell"/>
</dbReference>
<evidence type="ECO:0000313" key="8">
    <source>
        <dbReference type="EMBL" id="EGZ18001.1"/>
    </source>
</evidence>
<sequence>MTFKVSIAPTSHSIRSVRVQSHPAWSAPEASTLLKQATTRVVTAVAGPSDGSTAPTYKPGKWDVYVLGLTIVIGGQYFCWNAGIAAGLYSYFIAYLLIGTAYIALCCCTAEITGALPFAGGAYGLARCTLGFYPAFMIGCCEALEYMAYVSVSTIAFIDLLVDTVLELKSYRPLLWGLFYLSALVFHIKGGRAFWVFNLVLGVVSLFIVALYCIGSLPFVSFSKYAHDPDLQFVDGFSGFMKALPLAAWFFVGVEALPMASDQIEHAKHIVPIAQVGCVVTLFVTGIFVYFVTASLPPGLAALPAELVPFDKGFTLMLSIPRHAATVLSLPATYATAFGFMWCYGKLIVAMATSKLLPSFLSKTTVAHETPYAALIAGTSVSYAICLVVYWVPSIGQYLFNICMLAAFMSYTGQCVGYISLKHNYRNIKSSEFRSPFGSWGAFYSMCVWLLSTVGIVAFQGNGSVESFAFLAVVASLTVFYFVYARKRQTFSPQENRVMLVAHVTKFNIKKVAAARRHKHQTTGSTSGSHHTTGSEASEGRRSNPKATFGKSIRSVRSGRSGRSAGR</sequence>
<keyword evidence="2 6" id="KW-0812">Transmembrane</keyword>
<evidence type="ECO:0000256" key="6">
    <source>
        <dbReference type="SAM" id="Phobius"/>
    </source>
</evidence>
<dbReference type="InterPro" id="IPR050367">
    <property type="entry name" value="APC_superfamily"/>
</dbReference>
<dbReference type="Proteomes" id="UP000002640">
    <property type="component" value="Unassembled WGS sequence"/>
</dbReference>
<evidence type="ECO:0000256" key="5">
    <source>
        <dbReference type="SAM" id="MobiDB-lite"/>
    </source>
</evidence>
<feature type="region of interest" description="Disordered" evidence="5">
    <location>
        <begin position="515"/>
        <end position="567"/>
    </location>
</feature>
<evidence type="ECO:0000256" key="3">
    <source>
        <dbReference type="ARBA" id="ARBA00022989"/>
    </source>
</evidence>
<feature type="transmembrane region" description="Helical" evidence="6">
    <location>
        <begin position="398"/>
        <end position="421"/>
    </location>
</feature>
<feature type="transmembrane region" description="Helical" evidence="6">
    <location>
        <begin position="240"/>
        <end position="258"/>
    </location>
</feature>
<accession>G4ZG98</accession>
<comment type="subcellular location">
    <subcellularLocation>
        <location evidence="1">Membrane</location>
        <topology evidence="1">Multi-pass membrane protein</topology>
    </subcellularLocation>
</comment>
<dbReference type="RefSeq" id="XP_009527059.1">
    <property type="nucleotide sequence ID" value="XM_009528764.1"/>
</dbReference>
<evidence type="ECO:0000256" key="1">
    <source>
        <dbReference type="ARBA" id="ARBA00004141"/>
    </source>
</evidence>
<dbReference type="SMR" id="G4ZG98"/>
<keyword evidence="3 6" id="KW-1133">Transmembrane helix</keyword>
<dbReference type="STRING" id="1094619.G4ZG98"/>
<protein>
    <recommendedName>
        <fullName evidence="7">Amino acid permease/ SLC12A domain-containing protein</fullName>
    </recommendedName>
</protein>
<evidence type="ECO:0000256" key="2">
    <source>
        <dbReference type="ARBA" id="ARBA00022692"/>
    </source>
</evidence>
<dbReference type="AlphaFoldDB" id="G4ZG98"/>